<keyword evidence="1" id="KW-0812">Transmembrane</keyword>
<dbReference type="Proteomes" id="UP000515150">
    <property type="component" value="Chromosome 2"/>
</dbReference>
<keyword evidence="2" id="KW-1185">Reference proteome</keyword>
<reference evidence="3" key="1">
    <citation type="submission" date="2025-08" db="UniProtKB">
        <authorList>
            <consortium name="RefSeq"/>
        </authorList>
    </citation>
    <scope>IDENTIFICATION</scope>
</reference>
<dbReference type="GeneID" id="114844747"/>
<name>A0A6P7L0M1_BETSP</name>
<dbReference type="InterPro" id="IPR030417">
    <property type="entry name" value="MS4A"/>
</dbReference>
<dbReference type="KEGG" id="bspl:114844747"/>
<accession>A0A6P7L0M1</accession>
<gene>
    <name evidence="3" type="primary">LOC114844747</name>
</gene>
<protein>
    <submittedName>
        <fullName evidence="3">Uncharacterized protein LOC114844747</fullName>
    </submittedName>
</protein>
<sequence>MLLNLMLSDTIPPIAVAVGRRGNVQKRGGTHILQIHQKLLQNFRSTAWGQLIKNQDGRNPHVPPDAVIMTDEAAVMEEDISPAESPLVTLTFRKDDKRKLKYLEAEPKALGITQIGLSLFNIICATVLLATEIFDLEHQIPILISSLLVMIAGSVAVAAQNLHLPTLKACLGMQIVACVGSFVSFICSIVNISLAGTFCPYYYYRHGPSICKQIMDSLMHFSAESIIVHVALFAISVTLSVYCCKVINCCTGAPRMPVITVQAPLSNSQGTDGQASAGKYVVAQKSAAENCN</sequence>
<dbReference type="PANTHER" id="PTHR23320">
    <property type="entry name" value="MEMBRANE-SPANNING 4-DOMAINS SUBFAMILY A MS4A -RELATED"/>
    <property type="match status" value="1"/>
</dbReference>
<dbReference type="OrthoDB" id="8958625at2759"/>
<dbReference type="AlphaFoldDB" id="A0A6P7L0M1"/>
<organism evidence="2 3">
    <name type="scientific">Betta splendens</name>
    <name type="common">Siamese fighting fish</name>
    <dbReference type="NCBI Taxonomy" id="158456"/>
    <lineage>
        <taxon>Eukaryota</taxon>
        <taxon>Metazoa</taxon>
        <taxon>Chordata</taxon>
        <taxon>Craniata</taxon>
        <taxon>Vertebrata</taxon>
        <taxon>Euteleostomi</taxon>
        <taxon>Actinopterygii</taxon>
        <taxon>Neopterygii</taxon>
        <taxon>Teleostei</taxon>
        <taxon>Neoteleostei</taxon>
        <taxon>Acanthomorphata</taxon>
        <taxon>Anabantaria</taxon>
        <taxon>Anabantiformes</taxon>
        <taxon>Anabantoidei</taxon>
        <taxon>Osphronemidae</taxon>
        <taxon>Betta</taxon>
    </lineage>
</organism>
<dbReference type="RefSeq" id="XP_028988172.1">
    <property type="nucleotide sequence ID" value="XM_029132339.3"/>
</dbReference>
<dbReference type="InParanoid" id="A0A6P7L0M1"/>
<dbReference type="PANTHER" id="PTHR23320:SF143">
    <property type="entry name" value="MEMBRANE-SPANNING 4-DOMAINS SUBFAMILY A MEMBER 4A-LIKE ISOFORM X1"/>
    <property type="match status" value="1"/>
</dbReference>
<proteinExistence type="predicted"/>
<evidence type="ECO:0000313" key="2">
    <source>
        <dbReference type="Proteomes" id="UP000515150"/>
    </source>
</evidence>
<evidence type="ECO:0000313" key="3">
    <source>
        <dbReference type="RefSeq" id="XP_028988172.1"/>
    </source>
</evidence>
<feature type="transmembrane region" description="Helical" evidence="1">
    <location>
        <begin position="142"/>
        <end position="159"/>
    </location>
</feature>
<keyword evidence="1" id="KW-1133">Transmembrane helix</keyword>
<evidence type="ECO:0000256" key="1">
    <source>
        <dbReference type="SAM" id="Phobius"/>
    </source>
</evidence>
<keyword evidence="1" id="KW-0472">Membrane</keyword>
<feature type="transmembrane region" description="Helical" evidence="1">
    <location>
        <begin position="171"/>
        <end position="204"/>
    </location>
</feature>
<feature type="transmembrane region" description="Helical" evidence="1">
    <location>
        <begin position="225"/>
        <end position="242"/>
    </location>
</feature>
<feature type="transmembrane region" description="Helical" evidence="1">
    <location>
        <begin position="109"/>
        <end position="130"/>
    </location>
</feature>